<keyword evidence="2" id="KW-1185">Reference proteome</keyword>
<dbReference type="EMBL" id="JAUSQL010000001">
    <property type="protein sequence ID" value="MDP9832835.1"/>
    <property type="molecule type" value="Genomic_DNA"/>
</dbReference>
<protein>
    <submittedName>
        <fullName evidence="1">Uncharacterized protein</fullName>
    </submittedName>
</protein>
<sequence>MSLIITNTDLQPIHTLLVELPLAGAASRARSKLAAMVEAALESLAASELELVTEYASKNSAGEPVISQAGEISFPTTQAGREFLAERTKLMNEQAELSGQSYTTMTATLYEALLAYEEPLSGEAARAYDRLCDALEHHHATINQQEVAS</sequence>
<dbReference type="Proteomes" id="UP001230145">
    <property type="component" value="Unassembled WGS sequence"/>
</dbReference>
<reference evidence="1 2" key="1">
    <citation type="submission" date="2023-07" db="EMBL/GenBank/DDBJ databases">
        <title>Sequencing the genomes of 1000 actinobacteria strains.</title>
        <authorList>
            <person name="Klenk H.-P."/>
        </authorList>
    </citation>
    <scope>NUCLEOTIDE SEQUENCE [LARGE SCALE GENOMIC DNA]</scope>
    <source>
        <strain evidence="1 2">DSM 19515</strain>
    </source>
</reference>
<dbReference type="RefSeq" id="WP_296930780.1">
    <property type="nucleotide sequence ID" value="NZ_JAUSQL010000001.1"/>
</dbReference>
<accession>A0ABT9PLM7</accession>
<organism evidence="1 2">
    <name type="scientific">Trueperella abortisuis</name>
    <dbReference type="NCBI Taxonomy" id="445930"/>
    <lineage>
        <taxon>Bacteria</taxon>
        <taxon>Bacillati</taxon>
        <taxon>Actinomycetota</taxon>
        <taxon>Actinomycetes</taxon>
        <taxon>Actinomycetales</taxon>
        <taxon>Actinomycetaceae</taxon>
        <taxon>Trueperella</taxon>
    </lineage>
</organism>
<gene>
    <name evidence="1" type="ORF">J2S45_001514</name>
</gene>
<comment type="caution">
    <text evidence="1">The sequence shown here is derived from an EMBL/GenBank/DDBJ whole genome shotgun (WGS) entry which is preliminary data.</text>
</comment>
<evidence type="ECO:0000313" key="1">
    <source>
        <dbReference type="EMBL" id="MDP9832835.1"/>
    </source>
</evidence>
<evidence type="ECO:0000313" key="2">
    <source>
        <dbReference type="Proteomes" id="UP001230145"/>
    </source>
</evidence>
<name>A0ABT9PLM7_9ACTO</name>
<proteinExistence type="predicted"/>